<name>A0A0D2JYX0_9CHLO</name>
<dbReference type="STRING" id="145388.A0A0D2JYX0"/>
<dbReference type="EMBL" id="KK100800">
    <property type="protein sequence ID" value="KIZ03703.1"/>
    <property type="molecule type" value="Genomic_DNA"/>
</dbReference>
<dbReference type="SUPFAM" id="SSF48371">
    <property type="entry name" value="ARM repeat"/>
    <property type="match status" value="1"/>
</dbReference>
<dbReference type="GeneID" id="25737134"/>
<evidence type="ECO:0000259" key="2">
    <source>
        <dbReference type="Pfam" id="PF04063"/>
    </source>
</evidence>
<feature type="domain" description="Protein HGH1 N-terminal" evidence="2">
    <location>
        <begin position="154"/>
        <end position="344"/>
    </location>
</feature>
<dbReference type="PANTHER" id="PTHR13387">
    <property type="entry name" value="PROTEIN HGH1 HOMOLOG"/>
    <property type="match status" value="1"/>
</dbReference>
<dbReference type="InterPro" id="IPR039717">
    <property type="entry name" value="Hgh1"/>
</dbReference>
<sequence length="421" mass="43387">MALDIVAGLTATQEGINRLKPAAEPLVTRLFRLVPDRALSQQVCPLPLPLLLLPLLLLPLPLPLQSATVVLATVAAAVKGELAAALADPAAAPSPCLPCINPHRTLCTAPALHARFIKKALAALVNLAQDDDARGAMVKLRAVSRVLEAIREKSCPHLHLLTMLLANLTVEEAACEELLQLGSGGMEGLNMALLLKIFITSAVTLDAPVPGPSSANGTSSSGGAGGAASPSAAAAAQPGSLASAAADADPCQHLGAVITNVTRLKKGREILLEPGRGLLQALAAQLAPGSSERRRRGCSAALRNCFMSAEADGTLDQIVSDEAVLARMLEPIAGGANADKDDNVREALAEAVAVLAAEPSGRGRDALLAVDADTKLHKGYEYEDHPGVCAAMEAAGRCFIKFGDDEDAEQRQTGGGRSCLQ</sequence>
<evidence type="ECO:0000313" key="4">
    <source>
        <dbReference type="Proteomes" id="UP000054498"/>
    </source>
</evidence>
<reference evidence="3 4" key="1">
    <citation type="journal article" date="2013" name="BMC Genomics">
        <title>Reconstruction of the lipid metabolism for the microalga Monoraphidium neglectum from its genome sequence reveals characteristics suitable for biofuel production.</title>
        <authorList>
            <person name="Bogen C."/>
            <person name="Al-Dilaimi A."/>
            <person name="Albersmeier A."/>
            <person name="Wichmann J."/>
            <person name="Grundmann M."/>
            <person name="Rupp O."/>
            <person name="Lauersen K.J."/>
            <person name="Blifernez-Klassen O."/>
            <person name="Kalinowski J."/>
            <person name="Goesmann A."/>
            <person name="Mussgnug J.H."/>
            <person name="Kruse O."/>
        </authorList>
    </citation>
    <scope>NUCLEOTIDE SEQUENCE [LARGE SCALE GENOMIC DNA]</scope>
    <source>
        <strain evidence="3 4">SAG 48.87</strain>
    </source>
</reference>
<dbReference type="AlphaFoldDB" id="A0A0D2JYX0"/>
<dbReference type="InterPro" id="IPR016024">
    <property type="entry name" value="ARM-type_fold"/>
</dbReference>
<dbReference type="OrthoDB" id="338814at2759"/>
<dbReference type="Proteomes" id="UP000054498">
    <property type="component" value="Unassembled WGS sequence"/>
</dbReference>
<dbReference type="InterPro" id="IPR007205">
    <property type="entry name" value="Protein_HGH1_N"/>
</dbReference>
<dbReference type="RefSeq" id="XP_013902722.1">
    <property type="nucleotide sequence ID" value="XM_014047268.1"/>
</dbReference>
<accession>A0A0D2JYX0</accession>
<evidence type="ECO:0000313" key="3">
    <source>
        <dbReference type="EMBL" id="KIZ03703.1"/>
    </source>
</evidence>
<evidence type="ECO:0000256" key="1">
    <source>
        <dbReference type="SAM" id="MobiDB-lite"/>
    </source>
</evidence>
<dbReference type="PANTHER" id="PTHR13387:SF9">
    <property type="entry name" value="PROTEIN HGH1 HOMOLOG"/>
    <property type="match status" value="1"/>
</dbReference>
<feature type="region of interest" description="Disordered" evidence="1">
    <location>
        <begin position="211"/>
        <end position="231"/>
    </location>
</feature>
<dbReference type="KEGG" id="mng:MNEG_4256"/>
<protein>
    <recommendedName>
        <fullName evidence="2">Protein HGH1 N-terminal domain-containing protein</fullName>
    </recommendedName>
</protein>
<keyword evidence="4" id="KW-1185">Reference proteome</keyword>
<gene>
    <name evidence="3" type="ORF">MNEG_4256</name>
</gene>
<proteinExistence type="predicted"/>
<dbReference type="Pfam" id="PF04063">
    <property type="entry name" value="DUF383"/>
    <property type="match status" value="1"/>
</dbReference>
<organism evidence="3 4">
    <name type="scientific">Monoraphidium neglectum</name>
    <dbReference type="NCBI Taxonomy" id="145388"/>
    <lineage>
        <taxon>Eukaryota</taxon>
        <taxon>Viridiplantae</taxon>
        <taxon>Chlorophyta</taxon>
        <taxon>core chlorophytes</taxon>
        <taxon>Chlorophyceae</taxon>
        <taxon>CS clade</taxon>
        <taxon>Sphaeropleales</taxon>
        <taxon>Selenastraceae</taxon>
        <taxon>Monoraphidium</taxon>
    </lineage>
</organism>